<reference evidence="2" key="1">
    <citation type="submission" date="2022-11" db="EMBL/GenBank/DDBJ databases">
        <title>Centuries of genome instability and evolution in soft-shell clam transmissible cancer (bioRxiv).</title>
        <authorList>
            <person name="Hart S.F.M."/>
            <person name="Yonemitsu M.A."/>
            <person name="Giersch R.M."/>
            <person name="Beal B.F."/>
            <person name="Arriagada G."/>
            <person name="Davis B.W."/>
            <person name="Ostrander E.A."/>
            <person name="Goff S.P."/>
            <person name="Metzger M.J."/>
        </authorList>
    </citation>
    <scope>NUCLEOTIDE SEQUENCE</scope>
    <source>
        <strain evidence="2">MELC-2E11</strain>
        <tissue evidence="2">Siphon/mantle</tissue>
    </source>
</reference>
<sequence>MPPLANQREGCIDIGTQPPSGEGISLLAGIMNSLTLTSYTRWRAVKHAGMYVNSMAAVLIVVCWGGGLALGTGWHSDSPRQLTRELETILWCSDPSTYSQSCTAMRVDELGMTTDDKRHLKLEDVAGLPVGHAPRSLTPYFRNFIDRGGKVSSEVTGAPVPSYPPWPAQHEEGGGVVLPCNYIISTSCEDDFKVLSDALNAIREGASMELVMS</sequence>
<protein>
    <submittedName>
        <fullName evidence="2">Uncharacterized protein</fullName>
    </submittedName>
</protein>
<gene>
    <name evidence="2" type="ORF">MAR_000099</name>
</gene>
<feature type="transmembrane region" description="Helical" evidence="1">
    <location>
        <begin position="51"/>
        <end position="74"/>
    </location>
</feature>
<evidence type="ECO:0000313" key="3">
    <source>
        <dbReference type="Proteomes" id="UP001164746"/>
    </source>
</evidence>
<evidence type="ECO:0000313" key="2">
    <source>
        <dbReference type="EMBL" id="WAR18261.1"/>
    </source>
</evidence>
<name>A0ABY7FBU5_MYAAR</name>
<proteinExistence type="predicted"/>
<evidence type="ECO:0000256" key="1">
    <source>
        <dbReference type="SAM" id="Phobius"/>
    </source>
</evidence>
<dbReference type="EMBL" id="CP111022">
    <property type="protein sequence ID" value="WAR18261.1"/>
    <property type="molecule type" value="Genomic_DNA"/>
</dbReference>
<organism evidence="2 3">
    <name type="scientific">Mya arenaria</name>
    <name type="common">Soft-shell clam</name>
    <dbReference type="NCBI Taxonomy" id="6604"/>
    <lineage>
        <taxon>Eukaryota</taxon>
        <taxon>Metazoa</taxon>
        <taxon>Spiralia</taxon>
        <taxon>Lophotrochozoa</taxon>
        <taxon>Mollusca</taxon>
        <taxon>Bivalvia</taxon>
        <taxon>Autobranchia</taxon>
        <taxon>Heteroconchia</taxon>
        <taxon>Euheterodonta</taxon>
        <taxon>Imparidentia</taxon>
        <taxon>Neoheterodontei</taxon>
        <taxon>Myida</taxon>
        <taxon>Myoidea</taxon>
        <taxon>Myidae</taxon>
        <taxon>Mya</taxon>
    </lineage>
</organism>
<keyword evidence="1" id="KW-1133">Transmembrane helix</keyword>
<accession>A0ABY7FBU5</accession>
<dbReference type="Proteomes" id="UP001164746">
    <property type="component" value="Chromosome 11"/>
</dbReference>
<keyword evidence="3" id="KW-1185">Reference proteome</keyword>
<keyword evidence="1" id="KW-0472">Membrane</keyword>
<keyword evidence="1" id="KW-0812">Transmembrane</keyword>